<dbReference type="KEGG" id="enn:FRE64_03290"/>
<evidence type="ECO:0000259" key="1">
    <source>
        <dbReference type="Pfam" id="PF01863"/>
    </source>
</evidence>
<dbReference type="OrthoDB" id="9811177at2"/>
<protein>
    <submittedName>
        <fullName evidence="2">M48 family metallopeptidase</fullName>
    </submittedName>
</protein>
<keyword evidence="3" id="KW-1185">Reference proteome</keyword>
<dbReference type="Pfam" id="PF01863">
    <property type="entry name" value="YgjP-like"/>
    <property type="match status" value="1"/>
</dbReference>
<name>A0A5B8NJ88_9CHRO</name>
<dbReference type="PANTHER" id="PTHR30399">
    <property type="entry name" value="UNCHARACTERIZED PROTEIN YGJP"/>
    <property type="match status" value="1"/>
</dbReference>
<dbReference type="Proteomes" id="UP000318453">
    <property type="component" value="Chromosome"/>
</dbReference>
<dbReference type="AlphaFoldDB" id="A0A5B8NJ88"/>
<organism evidence="2 3">
    <name type="scientific">Euhalothece natronophila Z-M001</name>
    <dbReference type="NCBI Taxonomy" id="522448"/>
    <lineage>
        <taxon>Bacteria</taxon>
        <taxon>Bacillati</taxon>
        <taxon>Cyanobacteriota</taxon>
        <taxon>Cyanophyceae</taxon>
        <taxon>Oscillatoriophycideae</taxon>
        <taxon>Chroococcales</taxon>
        <taxon>Halothecacae</taxon>
        <taxon>Halothece cluster</taxon>
        <taxon>Euhalothece</taxon>
    </lineage>
</organism>
<dbReference type="Gene3D" id="3.30.2010.10">
    <property type="entry name" value="Metalloproteases ('zincins'), catalytic domain"/>
    <property type="match status" value="1"/>
</dbReference>
<dbReference type="InterPro" id="IPR053136">
    <property type="entry name" value="UTP_pyrophosphatase-like"/>
</dbReference>
<dbReference type="PANTHER" id="PTHR30399:SF1">
    <property type="entry name" value="UTP PYROPHOSPHATASE"/>
    <property type="match status" value="1"/>
</dbReference>
<reference evidence="2" key="1">
    <citation type="submission" date="2019-08" db="EMBL/GenBank/DDBJ databases">
        <title>Carotenoids and Carotenoid Binding Proteins in the Halophilic Cyanobacterium Euhalothece sp. ZM00.</title>
        <authorList>
            <person name="Cho S.M."/>
            <person name="Song J.Y."/>
            <person name="Park Y.-I."/>
        </authorList>
    </citation>
    <scope>NUCLEOTIDE SEQUENCE [LARGE SCALE GENOMIC DNA]</scope>
    <source>
        <strain evidence="2">Z-M001</strain>
    </source>
</reference>
<feature type="domain" description="YgjP-like metallopeptidase" evidence="1">
    <location>
        <begin position="4"/>
        <end position="99"/>
    </location>
</feature>
<dbReference type="RefSeq" id="WP_146294653.1">
    <property type="nucleotide sequence ID" value="NZ_CP042326.1"/>
</dbReference>
<dbReference type="InterPro" id="IPR002725">
    <property type="entry name" value="YgjP-like_metallopeptidase"/>
</dbReference>
<evidence type="ECO:0000313" key="3">
    <source>
        <dbReference type="Proteomes" id="UP000318453"/>
    </source>
</evidence>
<sequence length="109" mass="12890">MVSESKANFKKKVWEWAEKLEVSVEFITLRSMRNKWASCSSTGRLTFDSSLLELPPHLQDYAIVHELLHLQIPNHGRLWQCLMEAHLGDYQSYEKELKEIVRDRMKSKN</sequence>
<accession>A0A5B8NJ88</accession>
<gene>
    <name evidence="2" type="ORF">FRE64_03290</name>
</gene>
<dbReference type="EMBL" id="CP042326">
    <property type="protein sequence ID" value="QDZ39044.1"/>
    <property type="molecule type" value="Genomic_DNA"/>
</dbReference>
<evidence type="ECO:0000313" key="2">
    <source>
        <dbReference type="EMBL" id="QDZ39044.1"/>
    </source>
</evidence>
<dbReference type="CDD" id="cd07344">
    <property type="entry name" value="M48_yhfN_like"/>
    <property type="match status" value="1"/>
</dbReference>
<proteinExistence type="predicted"/>